<name>A0A2A2II82_9BACI</name>
<reference evidence="1 2" key="1">
    <citation type="submission" date="2017-08" db="EMBL/GenBank/DDBJ databases">
        <title>Virgibacillus indicus sp. nov. and Virgibacillus profoundi sp. nov, two moderately halophilic bacteria isolated from marine sediment by using the Microfluidic Streak Plate.</title>
        <authorList>
            <person name="Xu B."/>
            <person name="Hu B."/>
            <person name="Wang J."/>
            <person name="Zhu Y."/>
            <person name="Huang L."/>
            <person name="Du W."/>
            <person name="Huang Y."/>
        </authorList>
    </citation>
    <scope>NUCLEOTIDE SEQUENCE [LARGE SCALE GENOMIC DNA]</scope>
    <source>
        <strain evidence="1 2">IO3-P3-H5</strain>
    </source>
</reference>
<accession>A0A2A2II82</accession>
<sequence length="163" mass="18875">MGDGRRPVYIITQRTKAIMFDASAYYRSRILEVGEEKFSRHNPEQIIDNSCLVYGASLDGRKSPVKEILNSVSKLPVPVNVDKGIYMIPTASTKNKDCVWVSYQHILTYEQRGDQTYIAFRDGTGIYVNISEKAFDIQYKRTSQVIVHMNRGTLFGKHWYPWW</sequence>
<protein>
    <submittedName>
        <fullName evidence="1">Competence protein</fullName>
    </submittedName>
</protein>
<proteinExistence type="predicted"/>
<comment type="caution">
    <text evidence="1">The sequence shown here is derived from an EMBL/GenBank/DDBJ whole genome shotgun (WGS) entry which is preliminary data.</text>
</comment>
<evidence type="ECO:0000313" key="1">
    <source>
        <dbReference type="EMBL" id="PAV31327.1"/>
    </source>
</evidence>
<dbReference type="EMBL" id="NPOA01000001">
    <property type="protein sequence ID" value="PAV31327.1"/>
    <property type="molecule type" value="Genomic_DNA"/>
</dbReference>
<organism evidence="1 2">
    <name type="scientific">Virgibacillus profundi</name>
    <dbReference type="NCBI Taxonomy" id="2024555"/>
    <lineage>
        <taxon>Bacteria</taxon>
        <taxon>Bacillati</taxon>
        <taxon>Bacillota</taxon>
        <taxon>Bacilli</taxon>
        <taxon>Bacillales</taxon>
        <taxon>Bacillaceae</taxon>
        <taxon>Virgibacillus</taxon>
    </lineage>
</organism>
<dbReference type="GO" id="GO:0030420">
    <property type="term" value="P:establishment of competence for transformation"/>
    <property type="evidence" value="ECO:0007669"/>
    <property type="project" value="InterPro"/>
</dbReference>
<dbReference type="RefSeq" id="WP_095653698.1">
    <property type="nucleotide sequence ID" value="NZ_NPOA01000001.1"/>
</dbReference>
<gene>
    <name evidence="1" type="ORF">CIL05_01350</name>
</gene>
<dbReference type="OrthoDB" id="2417337at2"/>
<evidence type="ECO:0000313" key="2">
    <source>
        <dbReference type="Proteomes" id="UP000218887"/>
    </source>
</evidence>
<keyword evidence="2" id="KW-1185">Reference proteome</keyword>
<dbReference type="Pfam" id="PF06338">
    <property type="entry name" value="ComK"/>
    <property type="match status" value="1"/>
</dbReference>
<dbReference type="InterPro" id="IPR010461">
    <property type="entry name" value="ComK"/>
</dbReference>
<dbReference type="Proteomes" id="UP000218887">
    <property type="component" value="Unassembled WGS sequence"/>
</dbReference>
<dbReference type="AlphaFoldDB" id="A0A2A2II82"/>